<evidence type="ECO:0000313" key="1">
    <source>
        <dbReference type="EMBL" id="MFD2589294.1"/>
    </source>
</evidence>
<name>A0ABW5N344_9FLAO</name>
<protein>
    <submittedName>
        <fullName evidence="1">3-oxoacyl-ACP synthase</fullName>
    </submittedName>
</protein>
<evidence type="ECO:0000313" key="2">
    <source>
        <dbReference type="Proteomes" id="UP001597459"/>
    </source>
</evidence>
<dbReference type="RefSeq" id="WP_176028084.1">
    <property type="nucleotide sequence ID" value="NZ_JBHSJV010000001.1"/>
</dbReference>
<dbReference type="Proteomes" id="UP001597459">
    <property type="component" value="Unassembled WGS sequence"/>
</dbReference>
<keyword evidence="2" id="KW-1185">Reference proteome</keyword>
<accession>A0ABW5N344</accession>
<proteinExistence type="predicted"/>
<sequence>MIPESIKKELLARCQQYIDERVSRIKNKIADIQESLTSETKSTAGDKHETGRAMLQLEREKAGHQLAEIQKLQQILAKVSTTSDTVNIRLGSVVYTTQANYYISISAGVLQLENEQFYAIAPDTPIGKLLIGKQAGDLITFNQKTITITKTL</sequence>
<organism evidence="1 2">
    <name type="scientific">Aquimarina hainanensis</name>
    <dbReference type="NCBI Taxonomy" id="1578017"/>
    <lineage>
        <taxon>Bacteria</taxon>
        <taxon>Pseudomonadati</taxon>
        <taxon>Bacteroidota</taxon>
        <taxon>Flavobacteriia</taxon>
        <taxon>Flavobacteriales</taxon>
        <taxon>Flavobacteriaceae</taxon>
        <taxon>Aquimarina</taxon>
    </lineage>
</organism>
<reference evidence="2" key="1">
    <citation type="journal article" date="2019" name="Int. J. Syst. Evol. Microbiol.">
        <title>The Global Catalogue of Microorganisms (GCM) 10K type strain sequencing project: providing services to taxonomists for standard genome sequencing and annotation.</title>
        <authorList>
            <consortium name="The Broad Institute Genomics Platform"/>
            <consortium name="The Broad Institute Genome Sequencing Center for Infectious Disease"/>
            <person name="Wu L."/>
            <person name="Ma J."/>
        </authorList>
    </citation>
    <scope>NUCLEOTIDE SEQUENCE [LARGE SCALE GENOMIC DNA]</scope>
    <source>
        <strain evidence="2">KCTC 42423</strain>
    </source>
</reference>
<gene>
    <name evidence="1" type="ORF">ACFSTE_00530</name>
</gene>
<comment type="caution">
    <text evidence="1">The sequence shown here is derived from an EMBL/GenBank/DDBJ whole genome shotgun (WGS) entry which is preliminary data.</text>
</comment>
<dbReference type="EMBL" id="JBHULX010000001">
    <property type="protein sequence ID" value="MFD2589294.1"/>
    <property type="molecule type" value="Genomic_DNA"/>
</dbReference>